<name>A0A0G4GLZ8_9ALVE</name>
<sequence>MGVLQILHTISHSRHLRRMLGVRTEDADTIAKSVGATEYVSTVGSKDSVKSAEEGHFASTVAFAGRAKNVAVRASVSTDDCVTFARLVVGKESVNTVEDGTIASIVGGVRYAFMDG</sequence>
<dbReference type="VEuPathDB" id="CryptoDB:Cvel_4894"/>
<dbReference type="AlphaFoldDB" id="A0A0G4GLZ8"/>
<reference evidence="1" key="1">
    <citation type="submission" date="2014-11" db="EMBL/GenBank/DDBJ databases">
        <authorList>
            <person name="Otto D Thomas"/>
            <person name="Naeem Raeece"/>
        </authorList>
    </citation>
    <scope>NUCLEOTIDE SEQUENCE</scope>
</reference>
<dbReference type="PhylomeDB" id="A0A0G4GLZ8"/>
<accession>A0A0G4GLZ8</accession>
<dbReference type="EMBL" id="CDMZ01001337">
    <property type="protein sequence ID" value="CEM31085.1"/>
    <property type="molecule type" value="Genomic_DNA"/>
</dbReference>
<proteinExistence type="predicted"/>
<gene>
    <name evidence="1" type="ORF">Cvel_4894</name>
</gene>
<protein>
    <submittedName>
        <fullName evidence="1">Uncharacterized protein</fullName>
    </submittedName>
</protein>
<evidence type="ECO:0000313" key="1">
    <source>
        <dbReference type="EMBL" id="CEM31085.1"/>
    </source>
</evidence>
<organism evidence="1">
    <name type="scientific">Chromera velia CCMP2878</name>
    <dbReference type="NCBI Taxonomy" id="1169474"/>
    <lineage>
        <taxon>Eukaryota</taxon>
        <taxon>Sar</taxon>
        <taxon>Alveolata</taxon>
        <taxon>Colpodellida</taxon>
        <taxon>Chromeraceae</taxon>
        <taxon>Chromera</taxon>
    </lineage>
</organism>